<feature type="domain" description="DUF2087" evidence="1">
    <location>
        <begin position="23"/>
        <end position="92"/>
    </location>
</feature>
<gene>
    <name evidence="2" type="ORF">GCM10007913_28970</name>
</gene>
<dbReference type="EMBL" id="BSNG01000001">
    <property type="protein sequence ID" value="GLQ10965.1"/>
    <property type="molecule type" value="Genomic_DNA"/>
</dbReference>
<reference evidence="2" key="1">
    <citation type="journal article" date="2014" name="Int. J. Syst. Evol. Microbiol.">
        <title>Complete genome of a new Firmicutes species belonging to the dominant human colonic microbiota ('Ruminococcus bicirculans') reveals two chromosomes and a selective capacity to utilize plant glucans.</title>
        <authorList>
            <consortium name="NISC Comparative Sequencing Program"/>
            <person name="Wegmann U."/>
            <person name="Louis P."/>
            <person name="Goesmann A."/>
            <person name="Henrissat B."/>
            <person name="Duncan S.H."/>
            <person name="Flint H.J."/>
        </authorList>
    </citation>
    <scope>NUCLEOTIDE SEQUENCE</scope>
    <source>
        <strain evidence="2">NBRC 103855</strain>
    </source>
</reference>
<keyword evidence="3" id="KW-1185">Reference proteome</keyword>
<dbReference type="RefSeq" id="WP_284392038.1">
    <property type="nucleotide sequence ID" value="NZ_BSNG01000001.1"/>
</dbReference>
<proteinExistence type="predicted"/>
<dbReference type="InterPro" id="IPR018656">
    <property type="entry name" value="DUF2087"/>
</dbReference>
<reference evidence="2" key="2">
    <citation type="submission" date="2023-01" db="EMBL/GenBank/DDBJ databases">
        <title>Draft genome sequence of Devosia yakushimensis strain NBRC 103855.</title>
        <authorList>
            <person name="Sun Q."/>
            <person name="Mori K."/>
        </authorList>
    </citation>
    <scope>NUCLEOTIDE SEQUENCE</scope>
    <source>
        <strain evidence="2">NBRC 103855</strain>
    </source>
</reference>
<protein>
    <recommendedName>
        <fullName evidence="1">DUF2087 domain-containing protein</fullName>
    </recommendedName>
</protein>
<sequence>MTDTPIDSKRIASAARCFDAGGRLQRWPSKRAEQLLVLWVVWSYLPDDQQLSEPEVSSMLRDWHDYEDYALLRRELCDLGMMRRTPNGRVYRKVSQDMPAEAMALAERVRSGGER</sequence>
<accession>A0ABQ5UFT7</accession>
<name>A0ABQ5UFT7_9HYPH</name>
<dbReference type="Pfam" id="PF09860">
    <property type="entry name" value="DUF2087"/>
    <property type="match status" value="1"/>
</dbReference>
<evidence type="ECO:0000259" key="1">
    <source>
        <dbReference type="Pfam" id="PF09860"/>
    </source>
</evidence>
<organism evidence="2 3">
    <name type="scientific">Devosia yakushimensis</name>
    <dbReference type="NCBI Taxonomy" id="470028"/>
    <lineage>
        <taxon>Bacteria</taxon>
        <taxon>Pseudomonadati</taxon>
        <taxon>Pseudomonadota</taxon>
        <taxon>Alphaproteobacteria</taxon>
        <taxon>Hyphomicrobiales</taxon>
        <taxon>Devosiaceae</taxon>
        <taxon>Devosia</taxon>
    </lineage>
</organism>
<evidence type="ECO:0000313" key="2">
    <source>
        <dbReference type="EMBL" id="GLQ10965.1"/>
    </source>
</evidence>
<dbReference type="Proteomes" id="UP001161406">
    <property type="component" value="Unassembled WGS sequence"/>
</dbReference>
<comment type="caution">
    <text evidence="2">The sequence shown here is derived from an EMBL/GenBank/DDBJ whole genome shotgun (WGS) entry which is preliminary data.</text>
</comment>
<evidence type="ECO:0000313" key="3">
    <source>
        <dbReference type="Proteomes" id="UP001161406"/>
    </source>
</evidence>